<feature type="domain" description="Leucine-rich repeat-containing N-terminal plant-type" evidence="10">
    <location>
        <begin position="39"/>
        <end position="78"/>
    </location>
</feature>
<dbReference type="InterPro" id="IPR046956">
    <property type="entry name" value="RLP23-like"/>
</dbReference>
<evidence type="ECO:0000256" key="8">
    <source>
        <dbReference type="ARBA" id="ARBA00023180"/>
    </source>
</evidence>
<dbReference type="InterPro" id="IPR032675">
    <property type="entry name" value="LRR_dom_sf"/>
</dbReference>
<dbReference type="Gene3D" id="3.80.10.10">
    <property type="entry name" value="Ribonuclease Inhibitor"/>
    <property type="match status" value="1"/>
</dbReference>
<evidence type="ECO:0000256" key="1">
    <source>
        <dbReference type="ARBA" id="ARBA00004479"/>
    </source>
</evidence>
<keyword evidence="6" id="KW-1133">Transmembrane helix</keyword>
<proteinExistence type="predicted"/>
<name>A0A2U1KW73_ARTAN</name>
<feature type="signal peptide" evidence="9">
    <location>
        <begin position="1"/>
        <end position="21"/>
    </location>
</feature>
<keyword evidence="4 9" id="KW-0732">Signal</keyword>
<dbReference type="EMBL" id="PKPP01013404">
    <property type="protein sequence ID" value="PWA40980.1"/>
    <property type="molecule type" value="Genomic_DNA"/>
</dbReference>
<keyword evidence="3" id="KW-0812">Transmembrane</keyword>
<sequence>MSALSFSHFSSCYLCLHLVVAMFHLCIHNQTFSDVKCIKEERQALLPFKHHLIDETDCLASWVDEKNDCCKWAGIVCDNITGHVIQIHLNGHCSDFHDTDKELEEASKQQLKRELSQSLLDIKQLKHLDFSCNNFGRIQVP</sequence>
<dbReference type="InterPro" id="IPR013210">
    <property type="entry name" value="LRR_N_plant-typ"/>
</dbReference>
<keyword evidence="5" id="KW-0677">Repeat</keyword>
<keyword evidence="2" id="KW-0433">Leucine-rich repeat</keyword>
<evidence type="ECO:0000256" key="4">
    <source>
        <dbReference type="ARBA" id="ARBA00022729"/>
    </source>
</evidence>
<evidence type="ECO:0000313" key="11">
    <source>
        <dbReference type="EMBL" id="PWA40980.1"/>
    </source>
</evidence>
<keyword evidence="12" id="KW-1185">Reference proteome</keyword>
<dbReference type="GO" id="GO:0016020">
    <property type="term" value="C:membrane"/>
    <property type="evidence" value="ECO:0007669"/>
    <property type="project" value="UniProtKB-SubCell"/>
</dbReference>
<dbReference type="Pfam" id="PF08263">
    <property type="entry name" value="LRRNT_2"/>
    <property type="match status" value="1"/>
</dbReference>
<keyword evidence="7" id="KW-0472">Membrane</keyword>
<protein>
    <submittedName>
        <fullName evidence="11">Leucine-rich repeat protein</fullName>
    </submittedName>
</protein>
<dbReference type="STRING" id="35608.A0A2U1KW73"/>
<dbReference type="OrthoDB" id="1600340at2759"/>
<evidence type="ECO:0000313" key="12">
    <source>
        <dbReference type="Proteomes" id="UP000245207"/>
    </source>
</evidence>
<dbReference type="PANTHER" id="PTHR48063">
    <property type="entry name" value="LRR RECEPTOR-LIKE KINASE"/>
    <property type="match status" value="1"/>
</dbReference>
<evidence type="ECO:0000256" key="6">
    <source>
        <dbReference type="ARBA" id="ARBA00022989"/>
    </source>
</evidence>
<dbReference type="PANTHER" id="PTHR48063:SF99">
    <property type="entry name" value="LEUCINE-RICH REPEAT-CONTAINING, PLANT-TYPE, LEUCINE-RICH REPEAT DOMAIN SUPERFAMILY"/>
    <property type="match status" value="1"/>
</dbReference>
<evidence type="ECO:0000256" key="5">
    <source>
        <dbReference type="ARBA" id="ARBA00022737"/>
    </source>
</evidence>
<comment type="subcellular location">
    <subcellularLocation>
        <location evidence="1">Membrane</location>
        <topology evidence="1">Single-pass type I membrane protein</topology>
    </subcellularLocation>
</comment>
<reference evidence="11 12" key="1">
    <citation type="journal article" date="2018" name="Mol. Plant">
        <title>The genome of Artemisia annua provides insight into the evolution of Asteraceae family and artemisinin biosynthesis.</title>
        <authorList>
            <person name="Shen Q."/>
            <person name="Zhang L."/>
            <person name="Liao Z."/>
            <person name="Wang S."/>
            <person name="Yan T."/>
            <person name="Shi P."/>
            <person name="Liu M."/>
            <person name="Fu X."/>
            <person name="Pan Q."/>
            <person name="Wang Y."/>
            <person name="Lv Z."/>
            <person name="Lu X."/>
            <person name="Zhang F."/>
            <person name="Jiang W."/>
            <person name="Ma Y."/>
            <person name="Chen M."/>
            <person name="Hao X."/>
            <person name="Li L."/>
            <person name="Tang Y."/>
            <person name="Lv G."/>
            <person name="Zhou Y."/>
            <person name="Sun X."/>
            <person name="Brodelius P.E."/>
            <person name="Rose J.K.C."/>
            <person name="Tang K."/>
        </authorList>
    </citation>
    <scope>NUCLEOTIDE SEQUENCE [LARGE SCALE GENOMIC DNA]</scope>
    <source>
        <strain evidence="12">cv. Huhao1</strain>
        <tissue evidence="11">Leaf</tissue>
    </source>
</reference>
<comment type="caution">
    <text evidence="11">The sequence shown here is derived from an EMBL/GenBank/DDBJ whole genome shotgun (WGS) entry which is preliminary data.</text>
</comment>
<evidence type="ECO:0000259" key="10">
    <source>
        <dbReference type="Pfam" id="PF08263"/>
    </source>
</evidence>
<gene>
    <name evidence="11" type="ORF">CTI12_AA445340</name>
</gene>
<organism evidence="11 12">
    <name type="scientific">Artemisia annua</name>
    <name type="common">Sweet wormwood</name>
    <dbReference type="NCBI Taxonomy" id="35608"/>
    <lineage>
        <taxon>Eukaryota</taxon>
        <taxon>Viridiplantae</taxon>
        <taxon>Streptophyta</taxon>
        <taxon>Embryophyta</taxon>
        <taxon>Tracheophyta</taxon>
        <taxon>Spermatophyta</taxon>
        <taxon>Magnoliopsida</taxon>
        <taxon>eudicotyledons</taxon>
        <taxon>Gunneridae</taxon>
        <taxon>Pentapetalae</taxon>
        <taxon>asterids</taxon>
        <taxon>campanulids</taxon>
        <taxon>Asterales</taxon>
        <taxon>Asteraceae</taxon>
        <taxon>Asteroideae</taxon>
        <taxon>Anthemideae</taxon>
        <taxon>Artemisiinae</taxon>
        <taxon>Artemisia</taxon>
    </lineage>
</organism>
<dbReference type="Proteomes" id="UP000245207">
    <property type="component" value="Unassembled WGS sequence"/>
</dbReference>
<dbReference type="SUPFAM" id="SSF52058">
    <property type="entry name" value="L domain-like"/>
    <property type="match status" value="1"/>
</dbReference>
<dbReference type="AlphaFoldDB" id="A0A2U1KW73"/>
<evidence type="ECO:0000256" key="3">
    <source>
        <dbReference type="ARBA" id="ARBA00022692"/>
    </source>
</evidence>
<evidence type="ECO:0000256" key="7">
    <source>
        <dbReference type="ARBA" id="ARBA00023136"/>
    </source>
</evidence>
<evidence type="ECO:0000256" key="2">
    <source>
        <dbReference type="ARBA" id="ARBA00022614"/>
    </source>
</evidence>
<accession>A0A2U1KW73</accession>
<feature type="chain" id="PRO_5015620197" evidence="9">
    <location>
        <begin position="22"/>
        <end position="141"/>
    </location>
</feature>
<evidence type="ECO:0000256" key="9">
    <source>
        <dbReference type="SAM" id="SignalP"/>
    </source>
</evidence>
<keyword evidence="8" id="KW-0325">Glycoprotein</keyword>